<organism evidence="1 2">
    <name type="scientific">Sphagnum jensenii</name>
    <dbReference type="NCBI Taxonomy" id="128206"/>
    <lineage>
        <taxon>Eukaryota</taxon>
        <taxon>Viridiplantae</taxon>
        <taxon>Streptophyta</taxon>
        <taxon>Embryophyta</taxon>
        <taxon>Bryophyta</taxon>
        <taxon>Sphagnophytina</taxon>
        <taxon>Sphagnopsida</taxon>
        <taxon>Sphagnales</taxon>
        <taxon>Sphagnaceae</taxon>
        <taxon>Sphagnum</taxon>
    </lineage>
</organism>
<sequence length="295" mass="32180">MGESVGGGVGSWEDDDEDDDELLLLQTLGAFPVPVKIVEDAAEETLLLWTFQQPTKAAQNAYVQQRSLHLRLDACGHSLDIMQTPSSMNMPGVTGGVMWDSGVVLAKLLEHSVDVHGLQLQGKKCVELGAGCGLVGCVAALLGADVILTDLTDRLRLLQKNVDENVHSLSTCGSASVRELTWGETLDDEVVEPLPDFVLASDVVYNEDVVPELLKTLQGLTGPHTTVLLAGELRNDAVLECFFTCALVDFVVGRVRESDWHPDFQSSRVAVYVLSRQKTGVREQEDRIWGEEVLR</sequence>
<dbReference type="InterPro" id="IPR019410">
    <property type="entry name" value="Methyltransf_16"/>
</dbReference>
<accession>A0ABP1B444</accession>
<protein>
    <submittedName>
        <fullName evidence="1">Uncharacterized protein</fullName>
    </submittedName>
</protein>
<proteinExistence type="predicted"/>
<dbReference type="PANTHER" id="PTHR14614">
    <property type="entry name" value="HEPATOCELLULAR CARCINOMA-ASSOCIATED ANTIGEN"/>
    <property type="match status" value="1"/>
</dbReference>
<dbReference type="Pfam" id="PF10294">
    <property type="entry name" value="Methyltransf_16"/>
    <property type="match status" value="1"/>
</dbReference>
<evidence type="ECO:0000313" key="1">
    <source>
        <dbReference type="EMBL" id="CAK9869857.1"/>
    </source>
</evidence>
<gene>
    <name evidence="1" type="ORF">CSSPJE1EN2_LOCUS12594</name>
</gene>
<name>A0ABP1B444_9BRYO</name>
<dbReference type="InterPro" id="IPR029063">
    <property type="entry name" value="SAM-dependent_MTases_sf"/>
</dbReference>
<dbReference type="Proteomes" id="UP001497522">
    <property type="component" value="Chromosome 19"/>
</dbReference>
<keyword evidence="2" id="KW-1185">Reference proteome</keyword>
<dbReference type="Gene3D" id="3.40.50.150">
    <property type="entry name" value="Vaccinia Virus protein VP39"/>
    <property type="match status" value="1"/>
</dbReference>
<dbReference type="SUPFAM" id="SSF53335">
    <property type="entry name" value="S-adenosyl-L-methionine-dependent methyltransferases"/>
    <property type="match status" value="1"/>
</dbReference>
<reference evidence="1" key="1">
    <citation type="submission" date="2024-03" db="EMBL/GenBank/DDBJ databases">
        <authorList>
            <consortium name="ELIXIR-Norway"/>
            <consortium name="Elixir Norway"/>
        </authorList>
    </citation>
    <scope>NUCLEOTIDE SEQUENCE</scope>
</reference>
<evidence type="ECO:0000313" key="2">
    <source>
        <dbReference type="Proteomes" id="UP001497522"/>
    </source>
</evidence>
<dbReference type="EMBL" id="OZ023720">
    <property type="protein sequence ID" value="CAK9869857.1"/>
    <property type="molecule type" value="Genomic_DNA"/>
</dbReference>
<dbReference type="PANTHER" id="PTHR14614:SF109">
    <property type="entry name" value="RIBOSOMAL LYSINE N-METHYLTRANSFERASE 5"/>
    <property type="match status" value="1"/>
</dbReference>